<evidence type="ECO:0000256" key="6">
    <source>
        <dbReference type="ARBA" id="ARBA00022989"/>
    </source>
</evidence>
<reference evidence="12" key="1">
    <citation type="submission" date="2021-04" db="EMBL/GenBank/DDBJ databases">
        <authorList>
            <person name="Xu K."/>
            <person name="Cheng J."/>
        </authorList>
    </citation>
    <scope>NUCLEOTIDE SEQUENCE</scope>
</reference>
<keyword evidence="12" id="KW-0496">Mitochondrion</keyword>
<feature type="transmembrane region" description="Helical" evidence="11">
    <location>
        <begin position="5"/>
        <end position="22"/>
    </location>
</feature>
<keyword evidence="4 11" id="KW-0812">Transmembrane</keyword>
<keyword evidence="5" id="KW-1278">Translocase</keyword>
<organism evidence="12">
    <name type="scientific">Eurycantha calcarata</name>
    <dbReference type="NCBI Taxonomy" id="93610"/>
    <lineage>
        <taxon>Eukaryota</taxon>
        <taxon>Metazoa</taxon>
        <taxon>Ecdysozoa</taxon>
        <taxon>Arthropoda</taxon>
        <taxon>Hexapoda</taxon>
        <taxon>Insecta</taxon>
        <taxon>Pterygota</taxon>
        <taxon>Neoptera</taxon>
        <taxon>Polyneoptera</taxon>
        <taxon>Phasmatodea</taxon>
        <taxon>Verophasmatodea</taxon>
        <taxon>Anareolatae</taxon>
        <taxon>Phasmatidae</taxon>
        <taxon>Eurycanthinae</taxon>
        <taxon>Eurycantha</taxon>
    </lineage>
</organism>
<keyword evidence="8 11" id="KW-0472">Membrane</keyword>
<evidence type="ECO:0000256" key="3">
    <source>
        <dbReference type="ARBA" id="ARBA00016612"/>
    </source>
</evidence>
<comment type="catalytic activity">
    <reaction evidence="10">
        <text>a ubiquinone + NADH + 5 H(+)(in) = a ubiquinol + NAD(+) + 4 H(+)(out)</text>
        <dbReference type="Rhea" id="RHEA:29091"/>
        <dbReference type="Rhea" id="RHEA-COMP:9565"/>
        <dbReference type="Rhea" id="RHEA-COMP:9566"/>
        <dbReference type="ChEBI" id="CHEBI:15378"/>
        <dbReference type="ChEBI" id="CHEBI:16389"/>
        <dbReference type="ChEBI" id="CHEBI:17976"/>
        <dbReference type="ChEBI" id="CHEBI:57540"/>
        <dbReference type="ChEBI" id="CHEBI:57945"/>
        <dbReference type="EC" id="7.1.1.2"/>
    </reaction>
</comment>
<dbReference type="InterPro" id="IPR039428">
    <property type="entry name" value="NUOK/Mnh_C1-like"/>
</dbReference>
<dbReference type="RefSeq" id="YP_010181532.1">
    <property type="nucleotide sequence ID" value="NC_058255.1"/>
</dbReference>
<evidence type="ECO:0000256" key="11">
    <source>
        <dbReference type="SAM" id="Phobius"/>
    </source>
</evidence>
<accession>A0A8E5K0A3</accession>
<dbReference type="GO" id="GO:0008137">
    <property type="term" value="F:NADH dehydrogenase (ubiquinone) activity"/>
    <property type="evidence" value="ECO:0007669"/>
    <property type="project" value="UniProtKB-EC"/>
</dbReference>
<name>A0A8E5K0A3_9NEOP</name>
<evidence type="ECO:0000256" key="7">
    <source>
        <dbReference type="ARBA" id="ARBA00023027"/>
    </source>
</evidence>
<dbReference type="GO" id="GO:0016020">
    <property type="term" value="C:membrane"/>
    <property type="evidence" value="ECO:0007669"/>
    <property type="project" value="UniProtKB-SubCell"/>
</dbReference>
<evidence type="ECO:0000256" key="10">
    <source>
        <dbReference type="ARBA" id="ARBA00049551"/>
    </source>
</evidence>
<comment type="similarity">
    <text evidence="2">Belongs to the complex I subunit 4L family.</text>
</comment>
<evidence type="ECO:0000256" key="9">
    <source>
        <dbReference type="ARBA" id="ARBA00031586"/>
    </source>
</evidence>
<reference evidence="12" key="2">
    <citation type="submission" date="2021-05" db="EMBL/GenBank/DDBJ databases">
        <title>The mitochondrial genome of Eurycantha calcarata (Phasmatodea: Lonchodidae) and its phylogeny.</title>
        <authorList>
            <person name="Xu K.-K."/>
            <person name="Cheng J.-H."/>
            <person name="Storey K.B."/>
            <person name="Zhang J.-Y."/>
            <person name="Yu D.-N."/>
            <person name="Guan J.-Y."/>
        </authorList>
    </citation>
    <scope>NUCLEOTIDE SEQUENCE</scope>
</reference>
<evidence type="ECO:0000256" key="4">
    <source>
        <dbReference type="ARBA" id="ARBA00022692"/>
    </source>
</evidence>
<sequence length="95" mass="11377">MMYYIMPLIMFICGLLVFSFSYHHFLIILLSLEYIVLSLFWFIYLFMFLNNFDLTFIMILLTFWVCEATLGLGLLVSLIRGFGNDYFYSFNLIQC</sequence>
<dbReference type="CTD" id="4539"/>
<feature type="transmembrane region" description="Helical" evidence="11">
    <location>
        <begin position="28"/>
        <end position="49"/>
    </location>
</feature>
<dbReference type="Gene3D" id="1.10.287.3510">
    <property type="match status" value="1"/>
</dbReference>
<dbReference type="AlphaFoldDB" id="A0A8E5K0A3"/>
<dbReference type="EMBL" id="MW915467">
    <property type="protein sequence ID" value="QVD43193.1"/>
    <property type="molecule type" value="Genomic_DNA"/>
</dbReference>
<keyword evidence="7" id="KW-0520">NAD</keyword>
<geneLocation type="mitochondrion" evidence="12"/>
<evidence type="ECO:0000256" key="5">
    <source>
        <dbReference type="ARBA" id="ARBA00022967"/>
    </source>
</evidence>
<proteinExistence type="inferred from homology"/>
<gene>
    <name evidence="12" type="primary">ND4L</name>
</gene>
<feature type="transmembrane region" description="Helical" evidence="11">
    <location>
        <begin position="56"/>
        <end position="79"/>
    </location>
</feature>
<comment type="subcellular location">
    <subcellularLocation>
        <location evidence="1">Membrane</location>
        <topology evidence="1">Multi-pass membrane protein</topology>
    </subcellularLocation>
</comment>
<evidence type="ECO:0000256" key="1">
    <source>
        <dbReference type="ARBA" id="ARBA00004141"/>
    </source>
</evidence>
<keyword evidence="6 11" id="KW-1133">Transmembrane helix</keyword>
<evidence type="ECO:0000313" key="12">
    <source>
        <dbReference type="EMBL" id="QVD43193.1"/>
    </source>
</evidence>
<protein>
    <recommendedName>
        <fullName evidence="3">NADH-ubiquinone oxidoreductase chain 4L</fullName>
    </recommendedName>
    <alternativeName>
        <fullName evidence="9">NADH dehydrogenase subunit 4L</fullName>
    </alternativeName>
</protein>
<evidence type="ECO:0000256" key="8">
    <source>
        <dbReference type="ARBA" id="ARBA00023136"/>
    </source>
</evidence>
<dbReference type="Pfam" id="PF00420">
    <property type="entry name" value="Oxidored_q2"/>
    <property type="match status" value="1"/>
</dbReference>
<dbReference type="GeneID" id="68207309"/>
<evidence type="ECO:0000256" key="2">
    <source>
        <dbReference type="ARBA" id="ARBA00010519"/>
    </source>
</evidence>